<dbReference type="EMBL" id="CM047592">
    <property type="protein sequence ID" value="KAI9917961.1"/>
    <property type="molecule type" value="Genomic_DNA"/>
</dbReference>
<organism evidence="1 2">
    <name type="scientific">Peronosclerospora sorghi</name>
    <dbReference type="NCBI Taxonomy" id="230839"/>
    <lineage>
        <taxon>Eukaryota</taxon>
        <taxon>Sar</taxon>
        <taxon>Stramenopiles</taxon>
        <taxon>Oomycota</taxon>
        <taxon>Peronosporomycetes</taxon>
        <taxon>Peronosporales</taxon>
        <taxon>Peronosporaceae</taxon>
        <taxon>Peronosclerospora</taxon>
    </lineage>
</organism>
<protein>
    <submittedName>
        <fullName evidence="1">Uncharacterized protein</fullName>
    </submittedName>
</protein>
<evidence type="ECO:0000313" key="2">
    <source>
        <dbReference type="Proteomes" id="UP001163321"/>
    </source>
</evidence>
<accession>A0ACC0WJQ9</accession>
<reference evidence="1 2" key="1">
    <citation type="journal article" date="2022" name="bioRxiv">
        <title>The genome of the oomycete Peronosclerospora sorghi, a cosmopolitan pathogen of maize and sorghum, is inflated with dispersed pseudogenes.</title>
        <authorList>
            <person name="Fletcher K."/>
            <person name="Martin F."/>
            <person name="Isakeit T."/>
            <person name="Cavanaugh K."/>
            <person name="Magill C."/>
            <person name="Michelmore R."/>
        </authorList>
    </citation>
    <scope>NUCLEOTIDE SEQUENCE [LARGE SCALE GENOMIC DNA]</scope>
    <source>
        <strain evidence="1">P6</strain>
    </source>
</reference>
<keyword evidence="2" id="KW-1185">Reference proteome</keyword>
<sequence>MPKPFVVLLLLSAVGPNCVADVTSQKSQMVFPDHEPTIKHGRRRLRAHDGGEQVIAEERRGEFAHNILIDIDEILGGIQLGERQTIEELAAIARAERDARVARIEQLITDTYGQQFLEKGISIHVLTSRNADQMWVRLYRTFLLDRMSATQNLIIAKREPLTPDQASQVRDENFEQMLAYRVPPASVRHLAFYKQYLKFLKQEHSKVDALLTNSNAQGPSESIMPSSEAVIQELDRINRDLEIPLFRNLEDNEVDRP</sequence>
<evidence type="ECO:0000313" key="1">
    <source>
        <dbReference type="EMBL" id="KAI9917961.1"/>
    </source>
</evidence>
<gene>
    <name evidence="1" type="ORF">PsorP6_012733</name>
</gene>
<proteinExistence type="predicted"/>
<dbReference type="Proteomes" id="UP001163321">
    <property type="component" value="Chromosome 13"/>
</dbReference>
<name>A0ACC0WJQ9_9STRA</name>
<comment type="caution">
    <text evidence="1">The sequence shown here is derived from an EMBL/GenBank/DDBJ whole genome shotgun (WGS) entry which is preliminary data.</text>
</comment>